<dbReference type="Gene3D" id="2.60.40.2240">
    <property type="entry name" value="Acyl-CoA thioester hydrolase/BAAT N-terminal domain"/>
    <property type="match status" value="1"/>
</dbReference>
<dbReference type="Proteomes" id="UP000735302">
    <property type="component" value="Unassembled WGS sequence"/>
</dbReference>
<dbReference type="PANTHER" id="PTHR10824">
    <property type="entry name" value="ACYL-COENZYME A THIOESTERASE-RELATED"/>
    <property type="match status" value="1"/>
</dbReference>
<dbReference type="InterPro" id="IPR042490">
    <property type="entry name" value="Thio_Ohase/BAAT_N"/>
</dbReference>
<dbReference type="GO" id="GO:0047617">
    <property type="term" value="F:fatty acyl-CoA hydrolase activity"/>
    <property type="evidence" value="ECO:0007669"/>
    <property type="project" value="TreeGrafter"/>
</dbReference>
<dbReference type="EMBL" id="BLXT01001596">
    <property type="protein sequence ID" value="GFN86706.1"/>
    <property type="molecule type" value="Genomic_DNA"/>
</dbReference>
<name>A0AAV3YX09_9GAST</name>
<sequence length="535" mass="58997">MSKSQVLRCAQRIQTIIRHVSASAELSKASISSSSTTSVPSIIAEPKAALVDEEVKISLHNFPPLEKVTLHGHFEQLSSATFASCGHFVSNASGQVDVSNEASKGGTFCGVEPMGILWSLRAAPGHPQDTRMAINFTDRSCLVTLRAYLGHLDLEDIYNDQGLQAAEPLAELQLERFGRGAGVTRLEVQDGNIRGALYLPAGEGPFPAVIDMFGSSGGLIEYRSALLASRGFAALNLAYFKYKDLQTSLFDLRYEYFEEAINWLASHPKVISSGIGVIASSKGVENALIMGAYSPKVKAVVCINGLFYATVGNFLRNDEILLVAKEANLEKIELTEEGFDLRGAMAEPGEIIPVWQGNAKYLLLESQDDYQTKPNSHQDLLTACPAQKQKDIQVVQYPGAGHLLDPPYTPLCRSSLNKGIEESRKKGLELNSKKTEVMVISRKQESRKCDIFINEVKLKQTEKFKYLGTIISNDGKTNREISARTAQAKINFQKMKTILTNKHLHRKEEKSPTVLHRTCSNVWMRSMDNLKANSK</sequence>
<feature type="domain" description="BAAT/Acyl-CoA thioester hydrolase C-terminal" evidence="2">
    <location>
        <begin position="254"/>
        <end position="422"/>
    </location>
</feature>
<dbReference type="AlphaFoldDB" id="A0AAV3YX09"/>
<dbReference type="InterPro" id="IPR014940">
    <property type="entry name" value="BAAT_C"/>
</dbReference>
<proteinExistence type="predicted"/>
<dbReference type="GO" id="GO:0006631">
    <property type="term" value="P:fatty acid metabolic process"/>
    <property type="evidence" value="ECO:0007669"/>
    <property type="project" value="TreeGrafter"/>
</dbReference>
<dbReference type="InterPro" id="IPR029058">
    <property type="entry name" value="AB_hydrolase_fold"/>
</dbReference>
<dbReference type="Gene3D" id="3.40.50.1820">
    <property type="entry name" value="alpha/beta hydrolase"/>
    <property type="match status" value="1"/>
</dbReference>
<reference evidence="3 4" key="1">
    <citation type="journal article" date="2021" name="Elife">
        <title>Chloroplast acquisition without the gene transfer in kleptoplastic sea slugs, Plakobranchus ocellatus.</title>
        <authorList>
            <person name="Maeda T."/>
            <person name="Takahashi S."/>
            <person name="Yoshida T."/>
            <person name="Shimamura S."/>
            <person name="Takaki Y."/>
            <person name="Nagai Y."/>
            <person name="Toyoda A."/>
            <person name="Suzuki Y."/>
            <person name="Arimoto A."/>
            <person name="Ishii H."/>
            <person name="Satoh N."/>
            <person name="Nishiyama T."/>
            <person name="Hasebe M."/>
            <person name="Maruyama T."/>
            <person name="Minagawa J."/>
            <person name="Obokata J."/>
            <person name="Shigenobu S."/>
        </authorList>
    </citation>
    <scope>NUCLEOTIDE SEQUENCE [LARGE SCALE GENOMIC DNA]</scope>
</reference>
<accession>A0AAV3YX09</accession>
<gene>
    <name evidence="3" type="ORF">PoB_001321200</name>
</gene>
<evidence type="ECO:0000259" key="1">
    <source>
        <dbReference type="Pfam" id="PF04775"/>
    </source>
</evidence>
<protein>
    <submittedName>
        <fullName evidence="3">Acyl-CoA amino acid n-acyltransferase 1</fullName>
    </submittedName>
</protein>
<evidence type="ECO:0000313" key="4">
    <source>
        <dbReference type="Proteomes" id="UP000735302"/>
    </source>
</evidence>
<dbReference type="Pfam" id="PF04775">
    <property type="entry name" value="Bile_Hydr_Trans"/>
    <property type="match status" value="1"/>
</dbReference>
<dbReference type="PANTHER" id="PTHR10824:SF4">
    <property type="entry name" value="ACYL-COENZYME A THIOESTERASE 1-LIKE"/>
    <property type="match status" value="1"/>
</dbReference>
<dbReference type="GO" id="GO:0006637">
    <property type="term" value="P:acyl-CoA metabolic process"/>
    <property type="evidence" value="ECO:0007669"/>
    <property type="project" value="TreeGrafter"/>
</dbReference>
<keyword evidence="4" id="KW-1185">Reference proteome</keyword>
<dbReference type="SUPFAM" id="SSF53474">
    <property type="entry name" value="alpha/beta-Hydrolases"/>
    <property type="match status" value="1"/>
</dbReference>
<organism evidence="3 4">
    <name type="scientific">Plakobranchus ocellatus</name>
    <dbReference type="NCBI Taxonomy" id="259542"/>
    <lineage>
        <taxon>Eukaryota</taxon>
        <taxon>Metazoa</taxon>
        <taxon>Spiralia</taxon>
        <taxon>Lophotrochozoa</taxon>
        <taxon>Mollusca</taxon>
        <taxon>Gastropoda</taxon>
        <taxon>Heterobranchia</taxon>
        <taxon>Euthyneura</taxon>
        <taxon>Panpulmonata</taxon>
        <taxon>Sacoglossa</taxon>
        <taxon>Placobranchoidea</taxon>
        <taxon>Plakobranchidae</taxon>
        <taxon>Plakobranchus</taxon>
    </lineage>
</organism>
<dbReference type="InterPro" id="IPR006862">
    <property type="entry name" value="Thio_Ohase/aa_AcTrfase"/>
</dbReference>
<comment type="caution">
    <text evidence="3">The sequence shown here is derived from an EMBL/GenBank/DDBJ whole genome shotgun (WGS) entry which is preliminary data.</text>
</comment>
<evidence type="ECO:0000259" key="2">
    <source>
        <dbReference type="Pfam" id="PF08840"/>
    </source>
</evidence>
<feature type="domain" description="Acyl-CoA thioester hydrolase/bile acid-CoA amino acid N-acetyltransferase" evidence="1">
    <location>
        <begin position="52"/>
        <end position="189"/>
    </location>
</feature>
<dbReference type="Pfam" id="PF08840">
    <property type="entry name" value="BAAT_C"/>
    <property type="match status" value="1"/>
</dbReference>
<evidence type="ECO:0000313" key="3">
    <source>
        <dbReference type="EMBL" id="GFN86706.1"/>
    </source>
</evidence>